<dbReference type="SMART" id="SM00028">
    <property type="entry name" value="TPR"/>
    <property type="match status" value="5"/>
</dbReference>
<dbReference type="Proteomes" id="UP000214646">
    <property type="component" value="Unassembled WGS sequence"/>
</dbReference>
<dbReference type="Pfam" id="PF14559">
    <property type="entry name" value="TPR_19"/>
    <property type="match status" value="1"/>
</dbReference>
<dbReference type="GO" id="GO:0016567">
    <property type="term" value="P:protein ubiquitination"/>
    <property type="evidence" value="ECO:0007669"/>
    <property type="project" value="TreeGrafter"/>
</dbReference>
<gene>
    <name evidence="1" type="ORF">FRUB_05644</name>
</gene>
<dbReference type="InterPro" id="IPR019734">
    <property type="entry name" value="TPR_rpt"/>
</dbReference>
<protein>
    <submittedName>
        <fullName evidence="1">TPR domain protein, putative component of TonB system</fullName>
    </submittedName>
</protein>
<dbReference type="GO" id="GO:0051301">
    <property type="term" value="P:cell division"/>
    <property type="evidence" value="ECO:0007669"/>
    <property type="project" value="TreeGrafter"/>
</dbReference>
<reference evidence="2" key="1">
    <citation type="submission" date="2017-06" db="EMBL/GenBank/DDBJ databases">
        <title>Genome analysis of Fimbriiglobus ruber SP5, the first member of the order Planctomycetales with confirmed chitinolytic capability.</title>
        <authorList>
            <person name="Ravin N.V."/>
            <person name="Rakitin A.L."/>
            <person name="Ivanova A.A."/>
            <person name="Beletsky A.V."/>
            <person name="Kulichevskaya I.S."/>
            <person name="Mardanov A.V."/>
            <person name="Dedysh S.N."/>
        </authorList>
    </citation>
    <scope>NUCLEOTIDE SEQUENCE [LARGE SCALE GENOMIC DNA]</scope>
    <source>
        <strain evidence="2">SP5</strain>
    </source>
</reference>
<keyword evidence="2" id="KW-1185">Reference proteome</keyword>
<sequence>MTTPVTTPSSAGPGARPVTFRAFLGRFRSRRALAALAAAAVLAGAGGPQVWAWYQYRTAETALRRFRPDAAQQSLAACLTVWSDRPSVHLLASRAARQDGDFEEADRQLRACQQLNGGSSDEIAFEWALLQAAAGNVREVEEYLQRRADQDPADAPLVWEALVEGYVRVYRIRDAMACLDHWLTRDPDNLRALELRGLAYQNGKAAQRGSEDFRRVLERDPTRDAVRWRLIAALLDMGSYEEALPHLEHVARQRPDDPDVQVRLARCLNMIGRGEDARRMLDAALERHPGHGLGWRTRGQFALADRQPADAETWLRRATTVLPNDYQSHWLLFQALQQQGHADQARNQLLKTEEVKERSERLGELTSRKLSEQPLDPALHYEMGTLLMRTGQAAVGERWLLSALSLDSEYRPAHAALAEYYERQGDAARAADHRQRAGR</sequence>
<dbReference type="OrthoDB" id="265874at2"/>
<dbReference type="PROSITE" id="PS51318">
    <property type="entry name" value="TAT"/>
    <property type="match status" value="1"/>
</dbReference>
<dbReference type="GO" id="GO:0031145">
    <property type="term" value="P:anaphase-promoting complex-dependent catabolic process"/>
    <property type="evidence" value="ECO:0007669"/>
    <property type="project" value="TreeGrafter"/>
</dbReference>
<comment type="caution">
    <text evidence="1">The sequence shown here is derived from an EMBL/GenBank/DDBJ whole genome shotgun (WGS) entry which is preliminary data.</text>
</comment>
<dbReference type="InterPro" id="IPR006311">
    <property type="entry name" value="TAT_signal"/>
</dbReference>
<organism evidence="1 2">
    <name type="scientific">Fimbriiglobus ruber</name>
    <dbReference type="NCBI Taxonomy" id="1908690"/>
    <lineage>
        <taxon>Bacteria</taxon>
        <taxon>Pseudomonadati</taxon>
        <taxon>Planctomycetota</taxon>
        <taxon>Planctomycetia</taxon>
        <taxon>Gemmatales</taxon>
        <taxon>Gemmataceae</taxon>
        <taxon>Fimbriiglobus</taxon>
    </lineage>
</organism>
<name>A0A225DJ68_9BACT</name>
<dbReference type="RefSeq" id="WP_143393455.1">
    <property type="nucleotide sequence ID" value="NZ_NIDE01000009.1"/>
</dbReference>
<accession>A0A225DJ68</accession>
<proteinExistence type="predicted"/>
<dbReference type="EMBL" id="NIDE01000009">
    <property type="protein sequence ID" value="OWK39754.1"/>
    <property type="molecule type" value="Genomic_DNA"/>
</dbReference>
<dbReference type="PANTHER" id="PTHR12558:SF45">
    <property type="entry name" value="CHROMOSOME UNDETERMINED SCAFFOLD_12, WHOLE GENOME SHOTGUN SEQUENCE"/>
    <property type="match status" value="1"/>
</dbReference>
<dbReference type="AlphaFoldDB" id="A0A225DJ68"/>
<dbReference type="InterPro" id="IPR011990">
    <property type="entry name" value="TPR-like_helical_dom_sf"/>
</dbReference>
<evidence type="ECO:0000313" key="1">
    <source>
        <dbReference type="EMBL" id="OWK39754.1"/>
    </source>
</evidence>
<dbReference type="Gene3D" id="1.25.40.10">
    <property type="entry name" value="Tetratricopeptide repeat domain"/>
    <property type="match status" value="2"/>
</dbReference>
<evidence type="ECO:0000313" key="2">
    <source>
        <dbReference type="Proteomes" id="UP000214646"/>
    </source>
</evidence>
<dbReference type="PANTHER" id="PTHR12558">
    <property type="entry name" value="CELL DIVISION CYCLE 16,23,27"/>
    <property type="match status" value="1"/>
</dbReference>
<dbReference type="SUPFAM" id="SSF48452">
    <property type="entry name" value="TPR-like"/>
    <property type="match status" value="2"/>
</dbReference>